<dbReference type="RefSeq" id="WP_109646061.1">
    <property type="nucleotide sequence ID" value="NZ_QGGB01000005.1"/>
</dbReference>
<dbReference type="InterPro" id="IPR051598">
    <property type="entry name" value="TSUP/Inactive_protease-like"/>
</dbReference>
<evidence type="ECO:0000256" key="5">
    <source>
        <dbReference type="RuleBase" id="RU363041"/>
    </source>
</evidence>
<accession>A0A316TQU9</accession>
<comment type="similarity">
    <text evidence="5">Belongs to the 4-toluene sulfonate uptake permease (TSUP) (TC 2.A.102) family.</text>
</comment>
<gene>
    <name evidence="6" type="ORF">DDZ15_05820</name>
</gene>
<keyword evidence="5" id="KW-1003">Cell membrane</keyword>
<dbReference type="EMBL" id="QGGB01000005">
    <property type="protein sequence ID" value="PWN06790.1"/>
    <property type="molecule type" value="Genomic_DNA"/>
</dbReference>
<feature type="transmembrane region" description="Helical" evidence="5">
    <location>
        <begin position="248"/>
        <end position="266"/>
    </location>
</feature>
<dbReference type="OrthoDB" id="1524041at2"/>
<evidence type="ECO:0000313" key="6">
    <source>
        <dbReference type="EMBL" id="PWN06790.1"/>
    </source>
</evidence>
<keyword evidence="7" id="KW-1185">Reference proteome</keyword>
<feature type="transmembrane region" description="Helical" evidence="5">
    <location>
        <begin position="187"/>
        <end position="204"/>
    </location>
</feature>
<dbReference type="Pfam" id="PF01925">
    <property type="entry name" value="TauE"/>
    <property type="match status" value="1"/>
</dbReference>
<sequence>MLLFVLLLILGIFAGIVAGFFGVGGGLLFTPILFFVFTGTGVESPASWAIASSLFCTFIASISSSIQQNRQKNTFWKDGIIIGLFGALGVNAGKRIVTSDFFTEDVFVSLFVILLVFVSVLFYRKSRTKVTLQLKAGDMGWLKMFTAGGFGGFVASLAGVGGGIVLVPVMNLWYRLPIARAVSTSSLAIVIISFSGWTQYAFLAESGAGASPYTSGFVDFGTSLPLVAGAFIGGLFGVKINEKVKSESVQMGFSILVLLIALSLIWSQI</sequence>
<evidence type="ECO:0000256" key="3">
    <source>
        <dbReference type="ARBA" id="ARBA00022989"/>
    </source>
</evidence>
<feature type="transmembrane region" description="Helical" evidence="5">
    <location>
        <begin position="46"/>
        <end position="63"/>
    </location>
</feature>
<evidence type="ECO:0000256" key="1">
    <source>
        <dbReference type="ARBA" id="ARBA00004141"/>
    </source>
</evidence>
<dbReference type="InterPro" id="IPR002781">
    <property type="entry name" value="TM_pro_TauE-like"/>
</dbReference>
<keyword evidence="4 5" id="KW-0472">Membrane</keyword>
<protein>
    <recommendedName>
        <fullName evidence="5">Probable membrane transporter protein</fullName>
    </recommendedName>
</protein>
<feature type="transmembrane region" description="Helical" evidence="5">
    <location>
        <begin position="106"/>
        <end position="123"/>
    </location>
</feature>
<organism evidence="6 7">
    <name type="scientific">Rhodohalobacter mucosus</name>
    <dbReference type="NCBI Taxonomy" id="2079485"/>
    <lineage>
        <taxon>Bacteria</taxon>
        <taxon>Pseudomonadati</taxon>
        <taxon>Balneolota</taxon>
        <taxon>Balneolia</taxon>
        <taxon>Balneolales</taxon>
        <taxon>Balneolaceae</taxon>
        <taxon>Rhodohalobacter</taxon>
    </lineage>
</organism>
<keyword evidence="3 5" id="KW-1133">Transmembrane helix</keyword>
<feature type="transmembrane region" description="Helical" evidence="5">
    <location>
        <begin position="75"/>
        <end position="94"/>
    </location>
</feature>
<dbReference type="Proteomes" id="UP000245533">
    <property type="component" value="Unassembled WGS sequence"/>
</dbReference>
<reference evidence="6 7" key="1">
    <citation type="submission" date="2018-05" db="EMBL/GenBank/DDBJ databases">
        <title>Rhodohalobacter halophilus gen. nov., sp. nov., a moderately halophilic member of the family Balneolaceae.</title>
        <authorList>
            <person name="Liu Z.-W."/>
        </authorList>
    </citation>
    <scope>NUCLEOTIDE SEQUENCE [LARGE SCALE GENOMIC DNA]</scope>
    <source>
        <strain evidence="6 7">8A47</strain>
    </source>
</reference>
<feature type="transmembrane region" description="Helical" evidence="5">
    <location>
        <begin position="144"/>
        <end position="167"/>
    </location>
</feature>
<evidence type="ECO:0000256" key="4">
    <source>
        <dbReference type="ARBA" id="ARBA00023136"/>
    </source>
</evidence>
<proteinExistence type="inferred from homology"/>
<dbReference type="AlphaFoldDB" id="A0A316TQU9"/>
<name>A0A316TQU9_9BACT</name>
<evidence type="ECO:0000256" key="2">
    <source>
        <dbReference type="ARBA" id="ARBA00022692"/>
    </source>
</evidence>
<evidence type="ECO:0000313" key="7">
    <source>
        <dbReference type="Proteomes" id="UP000245533"/>
    </source>
</evidence>
<dbReference type="GO" id="GO:0005886">
    <property type="term" value="C:plasma membrane"/>
    <property type="evidence" value="ECO:0007669"/>
    <property type="project" value="UniProtKB-SubCell"/>
</dbReference>
<keyword evidence="2 5" id="KW-0812">Transmembrane</keyword>
<dbReference type="PANTHER" id="PTHR43701:SF2">
    <property type="entry name" value="MEMBRANE TRANSPORTER PROTEIN YJNA-RELATED"/>
    <property type="match status" value="1"/>
</dbReference>
<comment type="subcellular location">
    <subcellularLocation>
        <location evidence="5">Cell membrane</location>
        <topology evidence="5">Multi-pass membrane protein</topology>
    </subcellularLocation>
    <subcellularLocation>
        <location evidence="1">Membrane</location>
        <topology evidence="1">Multi-pass membrane protein</topology>
    </subcellularLocation>
</comment>
<dbReference type="PANTHER" id="PTHR43701">
    <property type="entry name" value="MEMBRANE TRANSPORTER PROTEIN MJ0441-RELATED"/>
    <property type="match status" value="1"/>
</dbReference>
<feature type="transmembrane region" description="Helical" evidence="5">
    <location>
        <begin position="216"/>
        <end position="236"/>
    </location>
</feature>
<comment type="caution">
    <text evidence="6">The sequence shown here is derived from an EMBL/GenBank/DDBJ whole genome shotgun (WGS) entry which is preliminary data.</text>
</comment>